<name>A0A6S7G7W0_PARCT</name>
<dbReference type="InterPro" id="IPR003497">
    <property type="entry name" value="BRO_N_domain"/>
</dbReference>
<evidence type="ECO:0000313" key="2">
    <source>
        <dbReference type="Proteomes" id="UP001152795"/>
    </source>
</evidence>
<dbReference type="EMBL" id="CACRXK020001482">
    <property type="protein sequence ID" value="CAB3989404.1"/>
    <property type="molecule type" value="Genomic_DNA"/>
</dbReference>
<sequence length="127" mass="13989">MSIQILENPAIIGNKRIKSLVVDDDVWFVAGDVADALGYKDTDKAVRNHVDPESRKAISDISTPAKTAGVQISYGSVKPNTTMIDEAGMYELIMRSKLPAARAFSRWIAKDVLPDLFENVLILFLVP</sequence>
<dbReference type="SMART" id="SM01040">
    <property type="entry name" value="Bro-N"/>
    <property type="match status" value="1"/>
</dbReference>
<accession>A0A6S7G7W0</accession>
<protein>
    <submittedName>
        <fullName evidence="1">Uncharacterized protein</fullName>
    </submittedName>
</protein>
<dbReference type="PROSITE" id="PS51750">
    <property type="entry name" value="BRO_N"/>
    <property type="match status" value="1"/>
</dbReference>
<organism evidence="1 2">
    <name type="scientific">Paramuricea clavata</name>
    <name type="common">Red gorgonian</name>
    <name type="synonym">Violescent sea-whip</name>
    <dbReference type="NCBI Taxonomy" id="317549"/>
    <lineage>
        <taxon>Eukaryota</taxon>
        <taxon>Metazoa</taxon>
        <taxon>Cnidaria</taxon>
        <taxon>Anthozoa</taxon>
        <taxon>Octocorallia</taxon>
        <taxon>Malacalcyonacea</taxon>
        <taxon>Plexauridae</taxon>
        <taxon>Paramuricea</taxon>
    </lineage>
</organism>
<dbReference type="OrthoDB" id="7468926at2759"/>
<comment type="caution">
    <text evidence="1">The sequence shown here is derived from an EMBL/GenBank/DDBJ whole genome shotgun (WGS) entry which is preliminary data.</text>
</comment>
<dbReference type="Proteomes" id="UP001152795">
    <property type="component" value="Unassembled WGS sequence"/>
</dbReference>
<gene>
    <name evidence="1" type="ORF">PACLA_8A052239</name>
</gene>
<dbReference type="PANTHER" id="PTHR36180">
    <property type="entry name" value="DNA-BINDING PROTEIN-RELATED-RELATED"/>
    <property type="match status" value="1"/>
</dbReference>
<evidence type="ECO:0000313" key="1">
    <source>
        <dbReference type="EMBL" id="CAB3989404.1"/>
    </source>
</evidence>
<dbReference type="AlphaFoldDB" id="A0A6S7G7W0"/>
<dbReference type="PANTHER" id="PTHR36180:SF2">
    <property type="entry name" value="BRO FAMILY PROTEIN"/>
    <property type="match status" value="1"/>
</dbReference>
<keyword evidence="2" id="KW-1185">Reference proteome</keyword>
<proteinExistence type="predicted"/>
<reference evidence="1" key="1">
    <citation type="submission" date="2020-04" db="EMBL/GenBank/DDBJ databases">
        <authorList>
            <person name="Alioto T."/>
            <person name="Alioto T."/>
            <person name="Gomez Garrido J."/>
        </authorList>
    </citation>
    <scope>NUCLEOTIDE SEQUENCE</scope>
    <source>
        <strain evidence="1">A484AB</strain>
    </source>
</reference>
<dbReference type="Pfam" id="PF02498">
    <property type="entry name" value="Bro-N"/>
    <property type="match status" value="1"/>
</dbReference>